<proteinExistence type="predicted"/>
<feature type="domain" description="C2H2-type" evidence="1">
    <location>
        <begin position="83"/>
        <end position="103"/>
    </location>
</feature>
<evidence type="ECO:0000259" key="1">
    <source>
        <dbReference type="PROSITE" id="PS00028"/>
    </source>
</evidence>
<dbReference type="InterPro" id="IPR013087">
    <property type="entry name" value="Znf_C2H2_type"/>
</dbReference>
<gene>
    <name evidence="2" type="ORF">M0R45_036534</name>
</gene>
<accession>A0AAW1W1I3</accession>
<evidence type="ECO:0000313" key="3">
    <source>
        <dbReference type="Proteomes" id="UP001457282"/>
    </source>
</evidence>
<organism evidence="2 3">
    <name type="scientific">Rubus argutus</name>
    <name type="common">Southern blackberry</name>
    <dbReference type="NCBI Taxonomy" id="59490"/>
    <lineage>
        <taxon>Eukaryota</taxon>
        <taxon>Viridiplantae</taxon>
        <taxon>Streptophyta</taxon>
        <taxon>Embryophyta</taxon>
        <taxon>Tracheophyta</taxon>
        <taxon>Spermatophyta</taxon>
        <taxon>Magnoliopsida</taxon>
        <taxon>eudicotyledons</taxon>
        <taxon>Gunneridae</taxon>
        <taxon>Pentapetalae</taxon>
        <taxon>rosids</taxon>
        <taxon>fabids</taxon>
        <taxon>Rosales</taxon>
        <taxon>Rosaceae</taxon>
        <taxon>Rosoideae</taxon>
        <taxon>Rosoideae incertae sedis</taxon>
        <taxon>Rubus</taxon>
    </lineage>
</organism>
<protein>
    <recommendedName>
        <fullName evidence="1">C2H2-type domain-containing protein</fullName>
    </recommendedName>
</protein>
<evidence type="ECO:0000313" key="2">
    <source>
        <dbReference type="EMBL" id="KAK9912683.1"/>
    </source>
</evidence>
<dbReference type="Proteomes" id="UP001457282">
    <property type="component" value="Unassembled WGS sequence"/>
</dbReference>
<dbReference type="EMBL" id="JBEDUW010000007">
    <property type="protein sequence ID" value="KAK9912683.1"/>
    <property type="molecule type" value="Genomic_DNA"/>
</dbReference>
<dbReference type="AlphaFoldDB" id="A0AAW1W1I3"/>
<reference evidence="2 3" key="1">
    <citation type="journal article" date="2023" name="G3 (Bethesda)">
        <title>A chromosome-length genome assembly and annotation of blackberry (Rubus argutus, cv. 'Hillquist').</title>
        <authorList>
            <person name="Bruna T."/>
            <person name="Aryal R."/>
            <person name="Dudchenko O."/>
            <person name="Sargent D.J."/>
            <person name="Mead D."/>
            <person name="Buti M."/>
            <person name="Cavallini A."/>
            <person name="Hytonen T."/>
            <person name="Andres J."/>
            <person name="Pham M."/>
            <person name="Weisz D."/>
            <person name="Mascagni F."/>
            <person name="Usai G."/>
            <person name="Natali L."/>
            <person name="Bassil N."/>
            <person name="Fernandez G.E."/>
            <person name="Lomsadze A."/>
            <person name="Armour M."/>
            <person name="Olukolu B."/>
            <person name="Poorten T."/>
            <person name="Britton C."/>
            <person name="Davik J."/>
            <person name="Ashrafi H."/>
            <person name="Aiden E.L."/>
            <person name="Borodovsky M."/>
            <person name="Worthington M."/>
        </authorList>
    </citation>
    <scope>NUCLEOTIDE SEQUENCE [LARGE SCALE GENOMIC DNA]</scope>
    <source>
        <strain evidence="2">PI 553951</strain>
    </source>
</reference>
<name>A0AAW1W1I3_RUBAR</name>
<sequence length="113" mass="13045">MESEISDVPEELELDERSIVCLDCELLMVLPDEKAKRYHDEIEHPWKCAAVVPEPIEAVVPEPIVAVVQEARPVVQEVRRRPCLNCHKTFASVVDVERHQSSHRIRYYRVCGV</sequence>
<dbReference type="PROSITE" id="PS00028">
    <property type="entry name" value="ZINC_FINGER_C2H2_1"/>
    <property type="match status" value="1"/>
</dbReference>
<comment type="caution">
    <text evidence="2">The sequence shown here is derived from an EMBL/GenBank/DDBJ whole genome shotgun (WGS) entry which is preliminary data.</text>
</comment>
<keyword evidence="3" id="KW-1185">Reference proteome</keyword>